<feature type="signal peptide" evidence="2">
    <location>
        <begin position="1"/>
        <end position="24"/>
    </location>
</feature>
<dbReference type="RefSeq" id="WP_369337366.1">
    <property type="nucleotide sequence ID" value="NZ_JBFYGN010000004.1"/>
</dbReference>
<feature type="chain" id="PRO_5046357818" evidence="2">
    <location>
        <begin position="25"/>
        <end position="151"/>
    </location>
</feature>
<protein>
    <submittedName>
        <fullName evidence="3">Uncharacterized protein</fullName>
    </submittedName>
</protein>
<proteinExistence type="predicted"/>
<sequence length="151" mass="15990">MNYSSLLRALVCGAGIALLGSAQAQDGTTCPSDWTMSDAQLQGHWTASIEGQPGSLSLELGPHPEWQGTVKGYVLRGDARLPMVGDVNEGAVTLEESADGVHITGTWLGQVVAASCGREIRGDYLPGEEARSQPFVLRKRSEPGTPPYAPR</sequence>
<gene>
    <name evidence="3" type="ORF">AB6724_04745</name>
</gene>
<organism evidence="3 4">
    <name type="scientific">Comamonas guangdongensis</name>
    <dbReference type="NCBI Taxonomy" id="510515"/>
    <lineage>
        <taxon>Bacteria</taxon>
        <taxon>Pseudomonadati</taxon>
        <taxon>Pseudomonadota</taxon>
        <taxon>Betaproteobacteria</taxon>
        <taxon>Burkholderiales</taxon>
        <taxon>Comamonadaceae</taxon>
        <taxon>Comamonas</taxon>
    </lineage>
</organism>
<evidence type="ECO:0000313" key="3">
    <source>
        <dbReference type="EMBL" id="MEX8192147.1"/>
    </source>
</evidence>
<dbReference type="Proteomes" id="UP001561046">
    <property type="component" value="Unassembled WGS sequence"/>
</dbReference>
<dbReference type="EMBL" id="JBFYGN010000004">
    <property type="protein sequence ID" value="MEX8192147.1"/>
    <property type="molecule type" value="Genomic_DNA"/>
</dbReference>
<reference evidence="3 4" key="1">
    <citation type="journal article" date="2013" name="Int. J. Syst. Evol. Microbiol.">
        <title>Comamonas guangdongensis sp. nov., isolated from subterranean forest sediment, and emended description of the genus Comamonas.</title>
        <authorList>
            <person name="Zhang J."/>
            <person name="Wang Y."/>
            <person name="Zhou S."/>
            <person name="Wu C."/>
            <person name="He J."/>
            <person name="Li F."/>
        </authorList>
    </citation>
    <scope>NUCLEOTIDE SEQUENCE [LARGE SCALE GENOMIC DNA]</scope>
    <source>
        <strain evidence="3 4">CCTCC AB2011133</strain>
    </source>
</reference>
<evidence type="ECO:0000313" key="4">
    <source>
        <dbReference type="Proteomes" id="UP001561046"/>
    </source>
</evidence>
<keyword evidence="4" id="KW-1185">Reference proteome</keyword>
<feature type="region of interest" description="Disordered" evidence="1">
    <location>
        <begin position="131"/>
        <end position="151"/>
    </location>
</feature>
<evidence type="ECO:0000256" key="2">
    <source>
        <dbReference type="SAM" id="SignalP"/>
    </source>
</evidence>
<name>A0ABV3ZRI8_9BURK</name>
<evidence type="ECO:0000256" key="1">
    <source>
        <dbReference type="SAM" id="MobiDB-lite"/>
    </source>
</evidence>
<accession>A0ABV3ZRI8</accession>
<comment type="caution">
    <text evidence="3">The sequence shown here is derived from an EMBL/GenBank/DDBJ whole genome shotgun (WGS) entry which is preliminary data.</text>
</comment>
<keyword evidence="2" id="KW-0732">Signal</keyword>